<gene>
    <name evidence="1" type="ORF">FL583_11065</name>
</gene>
<dbReference type="RefSeq" id="WP_142704481.1">
    <property type="nucleotide sequence ID" value="NZ_VIRS01000006.1"/>
</dbReference>
<reference evidence="1 2" key="1">
    <citation type="submission" date="2019-07" db="EMBL/GenBank/DDBJ databases">
        <title>Cryptosporangium phraense sp. nov., isolated from plant litter.</title>
        <authorList>
            <person name="Suriyachadkun C."/>
        </authorList>
    </citation>
    <scope>NUCLEOTIDE SEQUENCE [LARGE SCALE GENOMIC DNA]</scope>
    <source>
        <strain evidence="1 2">A-T 5661</strain>
    </source>
</reference>
<sequence>MTTETSTPTSTETVFVIDVNDRFAHLFTSVPDLLGTHEKGHVEPPRGLDFFDQDGRRLAPVFDECWQLVGLVETNEEPDPQAIQARLAAVFAFLAEYTSGHPTEIADDYGLSVDEALGELPQLAGKSLSDSIAALGGVTHYPADAGTEQKDPGNWFHNLMHKIS</sequence>
<name>A0A545AUN6_9ACTN</name>
<keyword evidence="2" id="KW-1185">Reference proteome</keyword>
<comment type="caution">
    <text evidence="1">The sequence shown here is derived from an EMBL/GenBank/DDBJ whole genome shotgun (WGS) entry which is preliminary data.</text>
</comment>
<proteinExistence type="predicted"/>
<dbReference type="OrthoDB" id="3390659at2"/>
<organism evidence="1 2">
    <name type="scientific">Cryptosporangium phraense</name>
    <dbReference type="NCBI Taxonomy" id="2593070"/>
    <lineage>
        <taxon>Bacteria</taxon>
        <taxon>Bacillati</taxon>
        <taxon>Actinomycetota</taxon>
        <taxon>Actinomycetes</taxon>
        <taxon>Cryptosporangiales</taxon>
        <taxon>Cryptosporangiaceae</taxon>
        <taxon>Cryptosporangium</taxon>
    </lineage>
</organism>
<dbReference type="InParanoid" id="A0A545AUN6"/>
<dbReference type="AlphaFoldDB" id="A0A545AUN6"/>
<evidence type="ECO:0000313" key="2">
    <source>
        <dbReference type="Proteomes" id="UP000317982"/>
    </source>
</evidence>
<dbReference type="Proteomes" id="UP000317982">
    <property type="component" value="Unassembled WGS sequence"/>
</dbReference>
<dbReference type="EMBL" id="VIRS01000006">
    <property type="protein sequence ID" value="TQS45032.1"/>
    <property type="molecule type" value="Genomic_DNA"/>
</dbReference>
<protein>
    <submittedName>
        <fullName evidence="1">Uncharacterized protein</fullName>
    </submittedName>
</protein>
<evidence type="ECO:0000313" key="1">
    <source>
        <dbReference type="EMBL" id="TQS45032.1"/>
    </source>
</evidence>
<accession>A0A545AUN6</accession>